<gene>
    <name evidence="12" type="primary">cpxR</name>
    <name evidence="12" type="ORF">GCM10007894_00810</name>
</gene>
<dbReference type="Gene3D" id="3.40.50.2300">
    <property type="match status" value="1"/>
</dbReference>
<dbReference type="Pfam" id="PF00072">
    <property type="entry name" value="Response_reg"/>
    <property type="match status" value="1"/>
</dbReference>
<evidence type="ECO:0000259" key="10">
    <source>
        <dbReference type="PROSITE" id="PS50110"/>
    </source>
</evidence>
<dbReference type="GO" id="GO:0000976">
    <property type="term" value="F:transcription cis-regulatory region binding"/>
    <property type="evidence" value="ECO:0007669"/>
    <property type="project" value="TreeGrafter"/>
</dbReference>
<protein>
    <submittedName>
        <fullName evidence="12">DNA-binding response regulator</fullName>
    </submittedName>
</protein>
<dbReference type="EMBL" id="BSPO01000001">
    <property type="protein sequence ID" value="GLS82104.1"/>
    <property type="molecule type" value="Genomic_DNA"/>
</dbReference>
<dbReference type="InterPro" id="IPR001789">
    <property type="entry name" value="Sig_transdc_resp-reg_receiver"/>
</dbReference>
<feature type="domain" description="Response regulatory" evidence="10">
    <location>
        <begin position="3"/>
        <end position="116"/>
    </location>
</feature>
<dbReference type="GO" id="GO:0032993">
    <property type="term" value="C:protein-DNA complex"/>
    <property type="evidence" value="ECO:0007669"/>
    <property type="project" value="TreeGrafter"/>
</dbReference>
<dbReference type="GO" id="GO:0005829">
    <property type="term" value="C:cytosol"/>
    <property type="evidence" value="ECO:0007669"/>
    <property type="project" value="TreeGrafter"/>
</dbReference>
<dbReference type="GO" id="GO:0006355">
    <property type="term" value="P:regulation of DNA-templated transcription"/>
    <property type="evidence" value="ECO:0007669"/>
    <property type="project" value="InterPro"/>
</dbReference>
<accession>A0AA37TS49</accession>
<evidence type="ECO:0000256" key="5">
    <source>
        <dbReference type="ARBA" id="ARBA00023015"/>
    </source>
</evidence>
<dbReference type="FunFam" id="3.40.50.2300:FF:000001">
    <property type="entry name" value="DNA-binding response regulator PhoB"/>
    <property type="match status" value="1"/>
</dbReference>
<evidence type="ECO:0000313" key="12">
    <source>
        <dbReference type="EMBL" id="GLS82104.1"/>
    </source>
</evidence>
<dbReference type="Gene3D" id="1.10.10.10">
    <property type="entry name" value="Winged helix-like DNA-binding domain superfamily/Winged helix DNA-binding domain"/>
    <property type="match status" value="1"/>
</dbReference>
<dbReference type="SUPFAM" id="SSF52172">
    <property type="entry name" value="CheY-like"/>
    <property type="match status" value="1"/>
</dbReference>
<feature type="domain" description="OmpR/PhoB-type" evidence="11">
    <location>
        <begin position="126"/>
        <end position="225"/>
    </location>
</feature>
<evidence type="ECO:0000256" key="3">
    <source>
        <dbReference type="ARBA" id="ARBA00022553"/>
    </source>
</evidence>
<evidence type="ECO:0000256" key="8">
    <source>
        <dbReference type="PROSITE-ProRule" id="PRU00169"/>
    </source>
</evidence>
<evidence type="ECO:0000256" key="9">
    <source>
        <dbReference type="PROSITE-ProRule" id="PRU01091"/>
    </source>
</evidence>
<dbReference type="PROSITE" id="PS51755">
    <property type="entry name" value="OMPR_PHOB"/>
    <property type="match status" value="1"/>
</dbReference>
<comment type="caution">
    <text evidence="12">The sequence shown here is derived from an EMBL/GenBank/DDBJ whole genome shotgun (WGS) entry which is preliminary data.</text>
</comment>
<feature type="modified residue" description="4-aspartylphosphate" evidence="8">
    <location>
        <position position="52"/>
    </location>
</feature>
<comment type="subcellular location">
    <subcellularLocation>
        <location evidence="1">Cytoplasm</location>
    </subcellularLocation>
</comment>
<evidence type="ECO:0000256" key="1">
    <source>
        <dbReference type="ARBA" id="ARBA00004496"/>
    </source>
</evidence>
<dbReference type="PANTHER" id="PTHR48111">
    <property type="entry name" value="REGULATOR OF RPOS"/>
    <property type="match status" value="1"/>
</dbReference>
<dbReference type="InterPro" id="IPR011006">
    <property type="entry name" value="CheY-like_superfamily"/>
</dbReference>
<dbReference type="RefSeq" id="WP_095497672.1">
    <property type="nucleotide sequence ID" value="NZ_BSPO01000001.1"/>
</dbReference>
<keyword evidence="4" id="KW-0902">Two-component regulatory system</keyword>
<keyword evidence="6 9" id="KW-0238">DNA-binding</keyword>
<dbReference type="PROSITE" id="PS50110">
    <property type="entry name" value="RESPONSE_REGULATORY"/>
    <property type="match status" value="1"/>
</dbReference>
<organism evidence="12 13">
    <name type="scientific">Paraferrimonas haliotis</name>
    <dbReference type="NCBI Taxonomy" id="2013866"/>
    <lineage>
        <taxon>Bacteria</taxon>
        <taxon>Pseudomonadati</taxon>
        <taxon>Pseudomonadota</taxon>
        <taxon>Gammaproteobacteria</taxon>
        <taxon>Alteromonadales</taxon>
        <taxon>Ferrimonadaceae</taxon>
        <taxon>Paraferrimonas</taxon>
    </lineage>
</organism>
<dbReference type="InterPro" id="IPR036388">
    <property type="entry name" value="WH-like_DNA-bd_sf"/>
</dbReference>
<dbReference type="AlphaFoldDB" id="A0AA37TS49"/>
<evidence type="ECO:0000256" key="7">
    <source>
        <dbReference type="ARBA" id="ARBA00023163"/>
    </source>
</evidence>
<dbReference type="SMART" id="SM00448">
    <property type="entry name" value="REC"/>
    <property type="match status" value="1"/>
</dbReference>
<evidence type="ECO:0000256" key="6">
    <source>
        <dbReference type="ARBA" id="ARBA00023125"/>
    </source>
</evidence>
<sequence>MAHILVIDDDKGLSELLAELLQLEGFEVSSAGDGQSGLELALAQDFDAILLDVMMPQLNGFEALKQLRIHKQTPVLMLTAKGDPIDKVLGLEIGADDYLAKPFNEHELIARVKALLRRSQLTQQPNQSVSDQDIELFLGRQEAHCQGQLLELTDTEFGMLALLIDNKAQLVTKEQLSLEVLGKRLMPFDRSIDMHLSNLRKKLPPRSDDRPRIKTIRGKGYLWLD</sequence>
<evidence type="ECO:0000313" key="13">
    <source>
        <dbReference type="Proteomes" id="UP001157439"/>
    </source>
</evidence>
<dbReference type="CDD" id="cd00383">
    <property type="entry name" value="trans_reg_C"/>
    <property type="match status" value="1"/>
</dbReference>
<feature type="DNA-binding region" description="OmpR/PhoB-type" evidence="9">
    <location>
        <begin position="126"/>
        <end position="225"/>
    </location>
</feature>
<dbReference type="InterPro" id="IPR039420">
    <property type="entry name" value="WalR-like"/>
</dbReference>
<evidence type="ECO:0000256" key="2">
    <source>
        <dbReference type="ARBA" id="ARBA00022490"/>
    </source>
</evidence>
<reference evidence="12 13" key="1">
    <citation type="journal article" date="2014" name="Int. J. Syst. Evol. Microbiol.">
        <title>Complete genome sequence of Corynebacterium casei LMG S-19264T (=DSM 44701T), isolated from a smear-ripened cheese.</title>
        <authorList>
            <consortium name="US DOE Joint Genome Institute (JGI-PGF)"/>
            <person name="Walter F."/>
            <person name="Albersmeier A."/>
            <person name="Kalinowski J."/>
            <person name="Ruckert C."/>
        </authorList>
    </citation>
    <scope>NUCLEOTIDE SEQUENCE [LARGE SCALE GENOMIC DNA]</scope>
    <source>
        <strain evidence="12 13">NBRC 112785</strain>
    </source>
</reference>
<dbReference type="Pfam" id="PF00486">
    <property type="entry name" value="Trans_reg_C"/>
    <property type="match status" value="1"/>
</dbReference>
<proteinExistence type="predicted"/>
<name>A0AA37TS49_9GAMM</name>
<keyword evidence="2" id="KW-0963">Cytoplasm</keyword>
<dbReference type="SUPFAM" id="SSF46894">
    <property type="entry name" value="C-terminal effector domain of the bipartite response regulators"/>
    <property type="match status" value="1"/>
</dbReference>
<keyword evidence="3 8" id="KW-0597">Phosphoprotein</keyword>
<keyword evidence="5" id="KW-0805">Transcription regulation</keyword>
<evidence type="ECO:0000259" key="11">
    <source>
        <dbReference type="PROSITE" id="PS51755"/>
    </source>
</evidence>
<evidence type="ECO:0000256" key="4">
    <source>
        <dbReference type="ARBA" id="ARBA00023012"/>
    </source>
</evidence>
<keyword evidence="13" id="KW-1185">Reference proteome</keyword>
<dbReference type="InterPro" id="IPR016032">
    <property type="entry name" value="Sig_transdc_resp-reg_C-effctor"/>
</dbReference>
<dbReference type="PANTHER" id="PTHR48111:SF39">
    <property type="entry name" value="TRANSCRIPTIONAL REGULATORY PROTEIN CPXR"/>
    <property type="match status" value="1"/>
</dbReference>
<keyword evidence="7" id="KW-0804">Transcription</keyword>
<dbReference type="Proteomes" id="UP001157439">
    <property type="component" value="Unassembled WGS sequence"/>
</dbReference>
<dbReference type="InterPro" id="IPR001867">
    <property type="entry name" value="OmpR/PhoB-type_DNA-bd"/>
</dbReference>
<dbReference type="Gene3D" id="6.10.250.690">
    <property type="match status" value="1"/>
</dbReference>
<dbReference type="GO" id="GO:0000156">
    <property type="term" value="F:phosphorelay response regulator activity"/>
    <property type="evidence" value="ECO:0007669"/>
    <property type="project" value="TreeGrafter"/>
</dbReference>
<dbReference type="SMART" id="SM00862">
    <property type="entry name" value="Trans_reg_C"/>
    <property type="match status" value="1"/>
</dbReference>